<feature type="transmembrane region" description="Helical" evidence="7">
    <location>
        <begin position="1006"/>
        <end position="1027"/>
    </location>
</feature>
<dbReference type="PANTHER" id="PTHR30287:SF1">
    <property type="entry name" value="INNER MEMBRANE PROTEIN"/>
    <property type="match status" value="1"/>
</dbReference>
<feature type="domain" description="ABC3 transporter permease C-terminal" evidence="8">
    <location>
        <begin position="956"/>
        <end position="1073"/>
    </location>
</feature>
<feature type="coiled-coil region" evidence="6">
    <location>
        <begin position="491"/>
        <end position="525"/>
    </location>
</feature>
<feature type="transmembrane region" description="Helical" evidence="7">
    <location>
        <begin position="554"/>
        <end position="571"/>
    </location>
</feature>
<keyword evidence="4 7" id="KW-1133">Transmembrane helix</keyword>
<dbReference type="Pfam" id="PF02687">
    <property type="entry name" value="FtsX"/>
    <property type="match status" value="2"/>
</dbReference>
<dbReference type="EMBL" id="JQIF01000109">
    <property type="protein sequence ID" value="KGJ51564.1"/>
    <property type="molecule type" value="Genomic_DNA"/>
</dbReference>
<keyword evidence="3 7" id="KW-0812">Transmembrane</keyword>
<evidence type="ECO:0000256" key="5">
    <source>
        <dbReference type="ARBA" id="ARBA00023136"/>
    </source>
</evidence>
<feature type="transmembrane region" description="Helical" evidence="7">
    <location>
        <begin position="599"/>
        <end position="625"/>
    </location>
</feature>
<evidence type="ECO:0000313" key="9">
    <source>
        <dbReference type="EMBL" id="KGJ51564.1"/>
    </source>
</evidence>
<evidence type="ECO:0000256" key="2">
    <source>
        <dbReference type="ARBA" id="ARBA00022475"/>
    </source>
</evidence>
<comment type="caution">
    <text evidence="9">The sequence shown here is derived from an EMBL/GenBank/DDBJ whole genome shotgun (WGS) entry which is preliminary data.</text>
</comment>
<dbReference type="AlphaFoldDB" id="A0A099I0Q1"/>
<keyword evidence="5 7" id="KW-0472">Membrane</keyword>
<feature type="transmembrane region" description="Helical" evidence="7">
    <location>
        <begin position="21"/>
        <end position="38"/>
    </location>
</feature>
<dbReference type="GO" id="GO:0005886">
    <property type="term" value="C:plasma membrane"/>
    <property type="evidence" value="ECO:0007669"/>
    <property type="project" value="UniProtKB-SubCell"/>
</dbReference>
<dbReference type="PANTHER" id="PTHR30287">
    <property type="entry name" value="MEMBRANE COMPONENT OF PREDICTED ABC SUPERFAMILY METABOLITE UPTAKE TRANSPORTER"/>
    <property type="match status" value="1"/>
</dbReference>
<reference evidence="9 10" key="1">
    <citation type="submission" date="2014-08" db="EMBL/GenBank/DDBJ databases">
        <title>Clostridium innocuum, an unnegligible vancomycin-resistant pathogen causing extra-intestinal infections.</title>
        <authorList>
            <person name="Feng Y."/>
            <person name="Chiu C.-H."/>
        </authorList>
    </citation>
    <scope>NUCLEOTIDE SEQUENCE [LARGE SCALE GENOMIC DNA]</scope>
    <source>
        <strain evidence="9 10">AN88</strain>
    </source>
</reference>
<dbReference type="InterPro" id="IPR038766">
    <property type="entry name" value="Membrane_comp_ABC_pdt"/>
</dbReference>
<proteinExistence type="predicted"/>
<protein>
    <submittedName>
        <fullName evidence="9">ABC transporter permease</fullName>
    </submittedName>
</protein>
<evidence type="ECO:0000256" key="1">
    <source>
        <dbReference type="ARBA" id="ARBA00004651"/>
    </source>
</evidence>
<dbReference type="InterPro" id="IPR003838">
    <property type="entry name" value="ABC3_permease_C"/>
</dbReference>
<keyword evidence="2" id="KW-1003">Cell membrane</keyword>
<comment type="subcellular location">
    <subcellularLocation>
        <location evidence="1">Cell membrane</location>
        <topology evidence="1">Multi-pass membrane protein</topology>
    </subcellularLocation>
</comment>
<evidence type="ECO:0000313" key="10">
    <source>
        <dbReference type="Proteomes" id="UP000030008"/>
    </source>
</evidence>
<gene>
    <name evidence="9" type="ORF">CIAN88_19950</name>
</gene>
<accession>A0A099I0Q1</accession>
<sequence length="1082" mass="120494">MKKKALLKDTLREIRKSFGRFFSIFAIVGIGVAFFAGVRDSVPVMKNTADTYFDDYNFMDLKIMSTIGMTKEDVSAIRQVDGVAGVYGSYSMDVLNTHNNQQRVYKLLSYPMNAKAEDENYINQMRLIKGRLPRKADECVIEYTNIKGADSRIGETITFVSGTDEKLDASLKRSTYKIVGEVTMPYYLSYEKGSSAIGSGSIDNYAVIPDINFKSSYYTEVYVTVDGAKKPNSYADAYFDIIDPKKTTITALGEERAQERFDDIKKEALAKVEAGRKEYEKNKKKYETEIKNAKDKLENAKDELLVGQATLNAEKSSAERTIQEKEAQLQQSEQTLSQLKSQYSSAKSYLDAQQKKLDDNLPQIQKQIAEAKAKLSSLDEELAKVDTQLQDPNLTELEKQLLQEKKAALETSRQVASPALTMLEAQISTMQEMVTMAASQLHALETQIATAQQQIETGKQQLASARVSAQQESAAAQDKITNGQKEIALGKLELEKQEKDGAAKLQEAKEKLDRSEEDINSMETPKWYVLDRHSHYSYMDYGSAADRMGAIAKVFPLFFFLVAALVCLTTMTRMVDEERQEIGTLKALGYSKPDIAMKFVAYAAIASILGGICGAVIGMIVFPTVIFNAWGIMYTLPDVQLQADIGLAALAIGLASMITVAAALAACYKELVETPALLMRPKAPKNGKKILLERIPFIWKRFNFIYKVTARNIFRYKKRFLMTVIGISGCSALLVAGFGIQDSIGEIAVKQYGDIFKFDVTMTYKGEDTLSQKEQDLNELQKDSRVKSATAMAVYHGFYADEGEDKGIDLYVPQDVESLHTYISLRQRGSNEAISLNNDGAIITEKIAKDKHLKVGDTFPIDNGDGVKKDVKIAAITENYVGHIVYMTPSYYKSVYHKTPQNTGMFAIMRDSSEKDEQALGNAFMKKDTIDSVSFYSGIAASFQDTIASLSFIVVVLIISAGLLAFVVLYNLTNVNISERLREIATIKVLGFYDKEVSAYVYRENIFLTLIGALAGLVLGIVLHSLIMSLAELDTVMFGRNIEKLSFLYSVAITMVFAIIVNLVMYRKLKKIPMVESLKSVE</sequence>
<feature type="transmembrane region" description="Helical" evidence="7">
    <location>
        <begin position="720"/>
        <end position="740"/>
    </location>
</feature>
<evidence type="ECO:0000256" key="3">
    <source>
        <dbReference type="ARBA" id="ARBA00022692"/>
    </source>
</evidence>
<feature type="domain" description="ABC3 transporter permease C-terminal" evidence="8">
    <location>
        <begin position="554"/>
        <end position="664"/>
    </location>
</feature>
<name>A0A099I0Q1_CLOIN</name>
<feature type="transmembrane region" description="Helical" evidence="7">
    <location>
        <begin position="645"/>
        <end position="668"/>
    </location>
</feature>
<evidence type="ECO:0000256" key="6">
    <source>
        <dbReference type="SAM" id="Coils"/>
    </source>
</evidence>
<keyword evidence="6" id="KW-0175">Coiled coil</keyword>
<feature type="transmembrane region" description="Helical" evidence="7">
    <location>
        <begin position="1047"/>
        <end position="1066"/>
    </location>
</feature>
<organism evidence="9 10">
    <name type="scientific">Clostridium innocuum</name>
    <dbReference type="NCBI Taxonomy" id="1522"/>
    <lineage>
        <taxon>Bacteria</taxon>
        <taxon>Bacillati</taxon>
        <taxon>Bacillota</taxon>
        <taxon>Clostridia</taxon>
        <taxon>Eubacteriales</taxon>
        <taxon>Clostridiaceae</taxon>
        <taxon>Clostridium</taxon>
    </lineage>
</organism>
<feature type="coiled-coil region" evidence="6">
    <location>
        <begin position="269"/>
        <end position="461"/>
    </location>
</feature>
<evidence type="ECO:0000256" key="7">
    <source>
        <dbReference type="SAM" id="Phobius"/>
    </source>
</evidence>
<dbReference type="RefSeq" id="WP_044907711.1">
    <property type="nucleotide sequence ID" value="NZ_JQIF01000109.1"/>
</dbReference>
<feature type="transmembrane region" description="Helical" evidence="7">
    <location>
        <begin position="950"/>
        <end position="972"/>
    </location>
</feature>
<evidence type="ECO:0000256" key="4">
    <source>
        <dbReference type="ARBA" id="ARBA00022989"/>
    </source>
</evidence>
<dbReference type="Proteomes" id="UP000030008">
    <property type="component" value="Unassembled WGS sequence"/>
</dbReference>
<evidence type="ECO:0000259" key="8">
    <source>
        <dbReference type="Pfam" id="PF02687"/>
    </source>
</evidence>